<dbReference type="EMBL" id="WIQW01000009">
    <property type="protein sequence ID" value="KAF3107881.1"/>
    <property type="molecule type" value="Genomic_DNA"/>
</dbReference>
<sequence length="85" mass="10053">MKLTIRWSYGIKEHLPQFYNTEFLYSALEWIHRISQILIGRLVDRFVWIPLIGYMSIPVSRPAEKYNFKNNSLAFILKVQGTGSF</sequence>
<gene>
    <name evidence="1" type="ORF">TWF102_011371</name>
</gene>
<proteinExistence type="predicted"/>
<accession>A0A7C8JGL0</accession>
<organism evidence="1 2">
    <name type="scientific">Orbilia oligospora</name>
    <name type="common">Nematode-trapping fungus</name>
    <name type="synonym">Arthrobotrys oligospora</name>
    <dbReference type="NCBI Taxonomy" id="2813651"/>
    <lineage>
        <taxon>Eukaryota</taxon>
        <taxon>Fungi</taxon>
        <taxon>Dikarya</taxon>
        <taxon>Ascomycota</taxon>
        <taxon>Pezizomycotina</taxon>
        <taxon>Orbiliomycetes</taxon>
        <taxon>Orbiliales</taxon>
        <taxon>Orbiliaceae</taxon>
        <taxon>Orbilia</taxon>
    </lineage>
</organism>
<protein>
    <submittedName>
        <fullName evidence="1">Uncharacterized protein</fullName>
    </submittedName>
</protein>
<name>A0A7C8JGL0_ORBOL</name>
<comment type="caution">
    <text evidence="1">The sequence shown here is derived from an EMBL/GenBank/DDBJ whole genome shotgun (WGS) entry which is preliminary data.</text>
</comment>
<reference evidence="1 2" key="1">
    <citation type="submission" date="2019-06" db="EMBL/GenBank/DDBJ databases">
        <authorList>
            <person name="Palmer J.M."/>
        </authorList>
    </citation>
    <scope>NUCLEOTIDE SEQUENCE [LARGE SCALE GENOMIC DNA]</scope>
    <source>
        <strain evidence="1 2">TWF102</strain>
    </source>
</reference>
<dbReference type="Proteomes" id="UP000475325">
    <property type="component" value="Unassembled WGS sequence"/>
</dbReference>
<evidence type="ECO:0000313" key="2">
    <source>
        <dbReference type="Proteomes" id="UP000475325"/>
    </source>
</evidence>
<evidence type="ECO:0000313" key="1">
    <source>
        <dbReference type="EMBL" id="KAF3107881.1"/>
    </source>
</evidence>
<dbReference type="AlphaFoldDB" id="A0A7C8JGL0"/>